<keyword evidence="3" id="KW-1185">Reference proteome</keyword>
<comment type="caution">
    <text evidence="2">The sequence shown here is derived from an EMBL/GenBank/DDBJ whole genome shotgun (WGS) entry which is preliminary data.</text>
</comment>
<dbReference type="EMBL" id="JAYWIO010000004">
    <property type="protein sequence ID" value="KAK7269286.1"/>
    <property type="molecule type" value="Genomic_DNA"/>
</dbReference>
<keyword evidence="1" id="KW-1133">Transmembrane helix</keyword>
<dbReference type="Proteomes" id="UP001372338">
    <property type="component" value="Unassembled WGS sequence"/>
</dbReference>
<dbReference type="AlphaFoldDB" id="A0AAN9F5M4"/>
<accession>A0AAN9F5M4</accession>
<feature type="transmembrane region" description="Helical" evidence="1">
    <location>
        <begin position="12"/>
        <end position="31"/>
    </location>
</feature>
<evidence type="ECO:0000256" key="1">
    <source>
        <dbReference type="SAM" id="Phobius"/>
    </source>
</evidence>
<evidence type="ECO:0000313" key="3">
    <source>
        <dbReference type="Proteomes" id="UP001372338"/>
    </source>
</evidence>
<keyword evidence="1" id="KW-0472">Membrane</keyword>
<evidence type="ECO:0000313" key="2">
    <source>
        <dbReference type="EMBL" id="KAK7269286.1"/>
    </source>
</evidence>
<gene>
    <name evidence="2" type="ORF">RIF29_22008</name>
</gene>
<name>A0AAN9F5M4_CROPI</name>
<reference evidence="2 3" key="1">
    <citation type="submission" date="2024-01" db="EMBL/GenBank/DDBJ databases">
        <title>The genomes of 5 underutilized Papilionoideae crops provide insights into root nodulation and disease resistanc.</title>
        <authorList>
            <person name="Yuan L."/>
        </authorList>
    </citation>
    <scope>NUCLEOTIDE SEQUENCE [LARGE SCALE GENOMIC DNA]</scope>
    <source>
        <strain evidence="2">ZHUSHIDOU_FW_LH</strain>
        <tissue evidence="2">Leaf</tissue>
    </source>
</reference>
<organism evidence="2 3">
    <name type="scientific">Crotalaria pallida</name>
    <name type="common">Smooth rattlebox</name>
    <name type="synonym">Crotalaria striata</name>
    <dbReference type="NCBI Taxonomy" id="3830"/>
    <lineage>
        <taxon>Eukaryota</taxon>
        <taxon>Viridiplantae</taxon>
        <taxon>Streptophyta</taxon>
        <taxon>Embryophyta</taxon>
        <taxon>Tracheophyta</taxon>
        <taxon>Spermatophyta</taxon>
        <taxon>Magnoliopsida</taxon>
        <taxon>eudicotyledons</taxon>
        <taxon>Gunneridae</taxon>
        <taxon>Pentapetalae</taxon>
        <taxon>rosids</taxon>
        <taxon>fabids</taxon>
        <taxon>Fabales</taxon>
        <taxon>Fabaceae</taxon>
        <taxon>Papilionoideae</taxon>
        <taxon>50 kb inversion clade</taxon>
        <taxon>genistoids sensu lato</taxon>
        <taxon>core genistoids</taxon>
        <taxon>Crotalarieae</taxon>
        <taxon>Crotalaria</taxon>
    </lineage>
</organism>
<protein>
    <submittedName>
        <fullName evidence="2">Uncharacterized protein</fullName>
    </submittedName>
</protein>
<keyword evidence="1" id="KW-0812">Transmembrane</keyword>
<sequence>MNYAFMKQLSSLLFHVLFHAGFFIIYMMLLVNDMMFLKEFYNDLKIEIPCLYFLGLLWCSPHHDALVARAAAASLQDNKGGSFQAF</sequence>
<proteinExistence type="predicted"/>